<dbReference type="Proteomes" id="UP001139344">
    <property type="component" value="Unassembled WGS sequence"/>
</dbReference>
<dbReference type="EMBL" id="JAJSON010000004">
    <property type="protein sequence ID" value="MCG9970192.1"/>
    <property type="molecule type" value="Genomic_DNA"/>
</dbReference>
<feature type="region of interest" description="Disordered" evidence="1">
    <location>
        <begin position="73"/>
        <end position="134"/>
    </location>
</feature>
<keyword evidence="4" id="KW-1185">Reference proteome</keyword>
<dbReference type="AlphaFoldDB" id="A0A9X1UTS9"/>
<name>A0A9X1UTS9_9FLAO</name>
<feature type="transmembrane region" description="Helical" evidence="2">
    <location>
        <begin position="44"/>
        <end position="63"/>
    </location>
</feature>
<keyword evidence="2" id="KW-0812">Transmembrane</keyword>
<keyword evidence="2" id="KW-0472">Membrane</keyword>
<organism evidence="3 4">
    <name type="scientific">Christiangramia crocea</name>
    <dbReference type="NCBI Taxonomy" id="2904124"/>
    <lineage>
        <taxon>Bacteria</taxon>
        <taxon>Pseudomonadati</taxon>
        <taxon>Bacteroidota</taxon>
        <taxon>Flavobacteriia</taxon>
        <taxon>Flavobacteriales</taxon>
        <taxon>Flavobacteriaceae</taxon>
        <taxon>Christiangramia</taxon>
    </lineage>
</organism>
<gene>
    <name evidence="3" type="ORF">LU635_00975</name>
</gene>
<proteinExistence type="predicted"/>
<evidence type="ECO:0000313" key="3">
    <source>
        <dbReference type="EMBL" id="MCG9970192.1"/>
    </source>
</evidence>
<evidence type="ECO:0000256" key="2">
    <source>
        <dbReference type="SAM" id="Phobius"/>
    </source>
</evidence>
<keyword evidence="2" id="KW-1133">Transmembrane helix</keyword>
<feature type="compositionally biased region" description="Basic and acidic residues" evidence="1">
    <location>
        <begin position="101"/>
        <end position="117"/>
    </location>
</feature>
<protein>
    <submittedName>
        <fullName evidence="3">Uncharacterized protein</fullName>
    </submittedName>
</protein>
<evidence type="ECO:0000313" key="4">
    <source>
        <dbReference type="Proteomes" id="UP001139344"/>
    </source>
</evidence>
<accession>A0A9X1UTS9</accession>
<evidence type="ECO:0000256" key="1">
    <source>
        <dbReference type="SAM" id="MobiDB-lite"/>
    </source>
</evidence>
<dbReference type="RefSeq" id="WP_240095313.1">
    <property type="nucleotide sequence ID" value="NZ_JAJSON010000004.1"/>
</dbReference>
<reference evidence="3" key="1">
    <citation type="submission" date="2021-12" db="EMBL/GenBank/DDBJ databases">
        <title>Description of Gramella crocea sp. nov., a new bacterium isolated from activated sludge.</title>
        <authorList>
            <person name="Zhang X."/>
        </authorList>
    </citation>
    <scope>NUCLEOTIDE SEQUENCE</scope>
    <source>
        <strain evidence="3">YB25</strain>
    </source>
</reference>
<comment type="caution">
    <text evidence="3">The sequence shown here is derived from an EMBL/GenBank/DDBJ whole genome shotgun (WGS) entry which is preliminary data.</text>
</comment>
<sequence length="254" mass="28472">MAPIKFEEHVRQQLDKREIRPSAESWDKLSSRLDKAEKRPKGKWWLSVAAAVAILAIASLIFIDQQNETATPIVESPSKIEESGSQKSENFEEPVQVASEEQDHVQGQKVNEVESPLKNEANSQYKEAELEAGEIAQNSTSTKRIFIEPISIEPPGTVTEKPEKFSDQINELLAKVTMQEKQSGDISEAEINKLLGEAASKISNSEKYSEAKVNAEELLADVEFEMDQSFRQEVFEVLKEGLLKARTAIVTRNE</sequence>